<sequence>MASSRVTRSNSRTPSLQSRTSIDSDTDSEMISALNTLDLTHRVSPRGKKRLSAELFPASETDPEERARPKKRLSTVSLRLGLGTEDEIDLDAPRQTRKRATGADAPKYKVGQPSSSRAATWGTKAQRKLKYPSRKLPEKPDLPAVSRPPPRVPTPPCQDIIDDNGKVPVGEWLTAMEGWYRRLREKALDPETRRIELPTLDWNLHVITLKLQDKFSELRNKSVVVDGDGDMDMGVVDQQHPPARLNKAERKEMKAKVVKLFLRVKEARQQVQTLERGEATWDQGVFKKGVPNPNLPGTFLYKEAIYDWGEEPMKEARTVERDLRANDGEDVVMEDKQAETEQGAESADRAGEEMVEKEKGADKE</sequence>
<dbReference type="Proteomes" id="UP001301769">
    <property type="component" value="Unassembled WGS sequence"/>
</dbReference>
<feature type="region of interest" description="Disordered" evidence="1">
    <location>
        <begin position="322"/>
        <end position="364"/>
    </location>
</feature>
<gene>
    <name evidence="2" type="ORF">QBC37DRAFT_377568</name>
</gene>
<organism evidence="2 3">
    <name type="scientific">Rhypophila decipiens</name>
    <dbReference type="NCBI Taxonomy" id="261697"/>
    <lineage>
        <taxon>Eukaryota</taxon>
        <taxon>Fungi</taxon>
        <taxon>Dikarya</taxon>
        <taxon>Ascomycota</taxon>
        <taxon>Pezizomycotina</taxon>
        <taxon>Sordariomycetes</taxon>
        <taxon>Sordariomycetidae</taxon>
        <taxon>Sordariales</taxon>
        <taxon>Naviculisporaceae</taxon>
        <taxon>Rhypophila</taxon>
    </lineage>
</organism>
<accession>A0AAN7B6G7</accession>
<dbReference type="AlphaFoldDB" id="A0AAN7B6G7"/>
<evidence type="ECO:0000256" key="1">
    <source>
        <dbReference type="SAM" id="MobiDB-lite"/>
    </source>
</evidence>
<reference evidence="2" key="1">
    <citation type="journal article" date="2023" name="Mol. Phylogenet. Evol.">
        <title>Genome-scale phylogeny and comparative genomics of the fungal order Sordariales.</title>
        <authorList>
            <person name="Hensen N."/>
            <person name="Bonometti L."/>
            <person name="Westerberg I."/>
            <person name="Brannstrom I.O."/>
            <person name="Guillou S."/>
            <person name="Cros-Aarteil S."/>
            <person name="Calhoun S."/>
            <person name="Haridas S."/>
            <person name="Kuo A."/>
            <person name="Mondo S."/>
            <person name="Pangilinan J."/>
            <person name="Riley R."/>
            <person name="LaButti K."/>
            <person name="Andreopoulos B."/>
            <person name="Lipzen A."/>
            <person name="Chen C."/>
            <person name="Yan M."/>
            <person name="Daum C."/>
            <person name="Ng V."/>
            <person name="Clum A."/>
            <person name="Steindorff A."/>
            <person name="Ohm R.A."/>
            <person name="Martin F."/>
            <person name="Silar P."/>
            <person name="Natvig D.O."/>
            <person name="Lalanne C."/>
            <person name="Gautier V."/>
            <person name="Ament-Velasquez S.L."/>
            <person name="Kruys A."/>
            <person name="Hutchinson M.I."/>
            <person name="Powell A.J."/>
            <person name="Barry K."/>
            <person name="Miller A.N."/>
            <person name="Grigoriev I.V."/>
            <person name="Debuchy R."/>
            <person name="Gladieux P."/>
            <person name="Hiltunen Thoren M."/>
            <person name="Johannesson H."/>
        </authorList>
    </citation>
    <scope>NUCLEOTIDE SEQUENCE</scope>
    <source>
        <strain evidence="2">PSN293</strain>
    </source>
</reference>
<comment type="caution">
    <text evidence="2">The sequence shown here is derived from an EMBL/GenBank/DDBJ whole genome shotgun (WGS) entry which is preliminary data.</text>
</comment>
<evidence type="ECO:0000313" key="2">
    <source>
        <dbReference type="EMBL" id="KAK4209905.1"/>
    </source>
</evidence>
<dbReference type="EMBL" id="MU858190">
    <property type="protein sequence ID" value="KAK4209905.1"/>
    <property type="molecule type" value="Genomic_DNA"/>
</dbReference>
<feature type="compositionally biased region" description="Polar residues" evidence="1">
    <location>
        <begin position="1"/>
        <end position="23"/>
    </location>
</feature>
<reference evidence="2" key="2">
    <citation type="submission" date="2023-05" db="EMBL/GenBank/DDBJ databases">
        <authorList>
            <consortium name="Lawrence Berkeley National Laboratory"/>
            <person name="Steindorff A."/>
            <person name="Hensen N."/>
            <person name="Bonometti L."/>
            <person name="Westerberg I."/>
            <person name="Brannstrom I.O."/>
            <person name="Guillou S."/>
            <person name="Cros-Aarteil S."/>
            <person name="Calhoun S."/>
            <person name="Haridas S."/>
            <person name="Kuo A."/>
            <person name="Mondo S."/>
            <person name="Pangilinan J."/>
            <person name="Riley R."/>
            <person name="Labutti K."/>
            <person name="Andreopoulos B."/>
            <person name="Lipzen A."/>
            <person name="Chen C."/>
            <person name="Yanf M."/>
            <person name="Daum C."/>
            <person name="Ng V."/>
            <person name="Clum A."/>
            <person name="Ohm R."/>
            <person name="Martin F."/>
            <person name="Silar P."/>
            <person name="Natvig D."/>
            <person name="Lalanne C."/>
            <person name="Gautier V."/>
            <person name="Ament-Velasquez S.L."/>
            <person name="Kruys A."/>
            <person name="Hutchinson M.I."/>
            <person name="Powell A.J."/>
            <person name="Barry K."/>
            <person name="Miller A.N."/>
            <person name="Grigoriev I.V."/>
            <person name="Debuchy R."/>
            <person name="Gladieux P."/>
            <person name="Thoren M.H."/>
            <person name="Johannesson H."/>
        </authorList>
    </citation>
    <scope>NUCLEOTIDE SEQUENCE</scope>
    <source>
        <strain evidence="2">PSN293</strain>
    </source>
</reference>
<feature type="compositionally biased region" description="Basic and acidic residues" evidence="1">
    <location>
        <begin position="322"/>
        <end position="339"/>
    </location>
</feature>
<protein>
    <submittedName>
        <fullName evidence="2">Uncharacterized protein</fullName>
    </submittedName>
</protein>
<evidence type="ECO:0000313" key="3">
    <source>
        <dbReference type="Proteomes" id="UP001301769"/>
    </source>
</evidence>
<feature type="region of interest" description="Disordered" evidence="1">
    <location>
        <begin position="1"/>
        <end position="163"/>
    </location>
</feature>
<feature type="compositionally biased region" description="Basic and acidic residues" evidence="1">
    <location>
        <begin position="346"/>
        <end position="364"/>
    </location>
</feature>
<name>A0AAN7B6G7_9PEZI</name>
<proteinExistence type="predicted"/>
<keyword evidence="3" id="KW-1185">Reference proteome</keyword>
<feature type="compositionally biased region" description="Pro residues" evidence="1">
    <location>
        <begin position="146"/>
        <end position="156"/>
    </location>
</feature>